<reference evidence="1 2" key="1">
    <citation type="submission" date="2013-03" db="EMBL/GenBank/DDBJ databases">
        <title>The Genome Sequence of Cladophialophora yegresii CBS 114405.</title>
        <authorList>
            <consortium name="The Broad Institute Genomics Platform"/>
            <person name="Cuomo C."/>
            <person name="de Hoog S."/>
            <person name="Gorbushina A."/>
            <person name="Walker B."/>
            <person name="Young S.K."/>
            <person name="Zeng Q."/>
            <person name="Gargeya S."/>
            <person name="Fitzgerald M."/>
            <person name="Haas B."/>
            <person name="Abouelleil A."/>
            <person name="Allen A.W."/>
            <person name="Alvarado L."/>
            <person name="Arachchi H.M."/>
            <person name="Berlin A.M."/>
            <person name="Chapman S.B."/>
            <person name="Gainer-Dewar J."/>
            <person name="Goldberg J."/>
            <person name="Griggs A."/>
            <person name="Gujja S."/>
            <person name="Hansen M."/>
            <person name="Howarth C."/>
            <person name="Imamovic A."/>
            <person name="Ireland A."/>
            <person name="Larimer J."/>
            <person name="McCowan C."/>
            <person name="Murphy C."/>
            <person name="Pearson M."/>
            <person name="Poon T.W."/>
            <person name="Priest M."/>
            <person name="Roberts A."/>
            <person name="Saif S."/>
            <person name="Shea T."/>
            <person name="Sisk P."/>
            <person name="Sykes S."/>
            <person name="Wortman J."/>
            <person name="Nusbaum C."/>
            <person name="Birren B."/>
        </authorList>
    </citation>
    <scope>NUCLEOTIDE SEQUENCE [LARGE SCALE GENOMIC DNA]</scope>
    <source>
        <strain evidence="1 2">CBS 114405</strain>
    </source>
</reference>
<dbReference type="InterPro" id="IPR052400">
    <property type="entry name" value="Zn2-C6_fungal_TF"/>
</dbReference>
<dbReference type="AlphaFoldDB" id="W9VF00"/>
<evidence type="ECO:0000313" key="2">
    <source>
        <dbReference type="Proteomes" id="UP000019473"/>
    </source>
</evidence>
<accession>W9VF00</accession>
<name>W9VF00_9EURO</name>
<comment type="caution">
    <text evidence="1">The sequence shown here is derived from an EMBL/GenBank/DDBJ whole genome shotgun (WGS) entry which is preliminary data.</text>
</comment>
<dbReference type="PANTHER" id="PTHR47657:SF14">
    <property type="entry name" value="ZN(2)-C6 FUNGAL-TYPE DOMAIN-CONTAINING PROTEIN"/>
    <property type="match status" value="1"/>
</dbReference>
<proteinExistence type="predicted"/>
<dbReference type="EMBL" id="AMGW01000007">
    <property type="protein sequence ID" value="EXJ54202.1"/>
    <property type="molecule type" value="Genomic_DNA"/>
</dbReference>
<gene>
    <name evidence="1" type="ORF">A1O7_09539</name>
</gene>
<organism evidence="1 2">
    <name type="scientific">Cladophialophora yegresii CBS 114405</name>
    <dbReference type="NCBI Taxonomy" id="1182544"/>
    <lineage>
        <taxon>Eukaryota</taxon>
        <taxon>Fungi</taxon>
        <taxon>Dikarya</taxon>
        <taxon>Ascomycota</taxon>
        <taxon>Pezizomycotina</taxon>
        <taxon>Eurotiomycetes</taxon>
        <taxon>Chaetothyriomycetidae</taxon>
        <taxon>Chaetothyriales</taxon>
        <taxon>Herpotrichiellaceae</taxon>
        <taxon>Cladophialophora</taxon>
    </lineage>
</organism>
<dbReference type="GO" id="GO:0000981">
    <property type="term" value="F:DNA-binding transcription factor activity, RNA polymerase II-specific"/>
    <property type="evidence" value="ECO:0007669"/>
    <property type="project" value="TreeGrafter"/>
</dbReference>
<evidence type="ECO:0008006" key="3">
    <source>
        <dbReference type="Google" id="ProtNLM"/>
    </source>
</evidence>
<dbReference type="OrthoDB" id="5295362at2759"/>
<dbReference type="InterPro" id="IPR021858">
    <property type="entry name" value="Fun_TF"/>
</dbReference>
<dbReference type="GeneID" id="19184102"/>
<keyword evidence="2" id="KW-1185">Reference proteome</keyword>
<dbReference type="STRING" id="1182544.W9VF00"/>
<dbReference type="Pfam" id="PF11951">
    <property type="entry name" value="Fungal_trans_2"/>
    <property type="match status" value="1"/>
</dbReference>
<dbReference type="RefSeq" id="XP_007761717.1">
    <property type="nucleotide sequence ID" value="XM_007763527.1"/>
</dbReference>
<protein>
    <recommendedName>
        <fullName evidence="3">Transcription factor domain-containing protein</fullName>
    </recommendedName>
</protein>
<dbReference type="eggNOG" id="ENOG502SHVN">
    <property type="taxonomic scope" value="Eukaryota"/>
</dbReference>
<dbReference type="PANTHER" id="PTHR47657">
    <property type="entry name" value="STEROL REGULATORY ELEMENT-BINDING PROTEIN ECM22"/>
    <property type="match status" value="1"/>
</dbReference>
<dbReference type="Proteomes" id="UP000019473">
    <property type="component" value="Unassembled WGS sequence"/>
</dbReference>
<dbReference type="HOGENOM" id="CLU_484873_0_0_1"/>
<dbReference type="VEuPathDB" id="FungiDB:A1O7_09539"/>
<evidence type="ECO:0000313" key="1">
    <source>
        <dbReference type="EMBL" id="EXJ54202.1"/>
    </source>
</evidence>
<sequence length="465" mass="52282">MKDLFLFDHYMDHTCRDLEVIPDVAYAKKVGIPQLAAGNQGILYSIMALSATCLCIDILSAQGSCSQVEDLAELISTGDRYHRMGMNAVQRQLSTNRPRDLAEAHAHTMLLFPYALARRRVTHLLDDVGPPTPGSGIDTHAEHISSLEWIIILRGITTTARACWTNSSACINDTACCDPSQRLHPLVSSHIHNKLSEPTDRSRVWNGFQCRIATKHPLFPVISATRVVALEALQQKTERVNQLMRDLHRKNPAVDLERSNEQLRRSLSLSACFMAVDLLLNMDNVIFNPGSNVEERYTNESVSTEPSLEDSSLPWLKRYSSAPIYDPALPACRTIFSWVNRTPDEYFRLLMKPRPPRTESEGEGPVQAAMPDIDREIQLLAWDIWAHWLVFTILIEGESFFMAAFGVPDIVNLLPWFANSAAKPPGSKSDSSIAQSTGWWPGSMCAVAQQLRKYAGEYHCTYEWR</sequence>